<keyword evidence="3 6" id="KW-1133">Transmembrane helix</keyword>
<feature type="transmembrane region" description="Helical" evidence="6">
    <location>
        <begin position="288"/>
        <end position="307"/>
    </location>
</feature>
<keyword evidence="2 6" id="KW-0812">Transmembrane</keyword>
<evidence type="ECO:0000313" key="8">
    <source>
        <dbReference type="EMBL" id="KAK9864203.1"/>
    </source>
</evidence>
<proteinExistence type="predicted"/>
<comment type="caution">
    <text evidence="8">The sequence shown here is derived from an EMBL/GenBank/DDBJ whole genome shotgun (WGS) entry which is preliminary data.</text>
</comment>
<organism evidence="8 9">
    <name type="scientific">Apatococcus fuscideae</name>
    <dbReference type="NCBI Taxonomy" id="2026836"/>
    <lineage>
        <taxon>Eukaryota</taxon>
        <taxon>Viridiplantae</taxon>
        <taxon>Chlorophyta</taxon>
        <taxon>core chlorophytes</taxon>
        <taxon>Trebouxiophyceae</taxon>
        <taxon>Chlorellales</taxon>
        <taxon>Chlorellaceae</taxon>
        <taxon>Apatococcus</taxon>
    </lineage>
</organism>
<feature type="transmembrane region" description="Helical" evidence="6">
    <location>
        <begin position="83"/>
        <end position="104"/>
    </location>
</feature>
<feature type="region of interest" description="Disordered" evidence="5">
    <location>
        <begin position="312"/>
        <end position="331"/>
    </location>
</feature>
<name>A0AAW1T4U0_9CHLO</name>
<evidence type="ECO:0000256" key="2">
    <source>
        <dbReference type="ARBA" id="ARBA00022692"/>
    </source>
</evidence>
<dbReference type="PANTHER" id="PTHR11132">
    <property type="entry name" value="SOLUTE CARRIER FAMILY 35"/>
    <property type="match status" value="1"/>
</dbReference>
<dbReference type="GO" id="GO:0016020">
    <property type="term" value="C:membrane"/>
    <property type="evidence" value="ECO:0007669"/>
    <property type="project" value="UniProtKB-SubCell"/>
</dbReference>
<feature type="transmembrane region" description="Helical" evidence="6">
    <location>
        <begin position="193"/>
        <end position="210"/>
    </location>
</feature>
<evidence type="ECO:0000256" key="5">
    <source>
        <dbReference type="SAM" id="MobiDB-lite"/>
    </source>
</evidence>
<feature type="transmembrane region" description="Helical" evidence="6">
    <location>
        <begin position="42"/>
        <end position="62"/>
    </location>
</feature>
<sequence length="363" mass="39491">MATSLIPEAPPLSKKFAACLSYGAVSVSITLFNKAVFTVYKFPYPCTVTTLQISVSLVYMVILQRFKLFDYGKLSFSKAKQAAPLAILWWLYVVSGLFALRFLTVPMFSVLRRSTTLLVVGGEWLLFSRGPTLSALLSILVMIAGAIIAGVTDLTFSLPGYIWVAICAVSTAAYLLLIKYLKDESGLSQNALLFYNNLLALPIMLAYLLLATDELQHVMSSPQLSSPSFQAFLLLSASQAFLLNLCIFWCTTVNSPVATTVTGQMKDILTTGLGLFLFGDVRFSAKNIIGVMAGLLGGMLYSTVSFLERRPKPELSKRNPAPPDTMPPRSWSQDLSLMTLLSHVTPGPTGSLRKGTRGLPSPS</sequence>
<evidence type="ECO:0000256" key="6">
    <source>
        <dbReference type="SAM" id="Phobius"/>
    </source>
</evidence>
<feature type="domain" description="Sugar phosphate transporter" evidence="7">
    <location>
        <begin position="24"/>
        <end position="302"/>
    </location>
</feature>
<dbReference type="AlphaFoldDB" id="A0AAW1T4U0"/>
<feature type="transmembrane region" description="Helical" evidence="6">
    <location>
        <begin position="161"/>
        <end position="181"/>
    </location>
</feature>
<feature type="transmembrane region" description="Helical" evidence="6">
    <location>
        <begin position="124"/>
        <end position="149"/>
    </location>
</feature>
<evidence type="ECO:0000259" key="7">
    <source>
        <dbReference type="Pfam" id="PF03151"/>
    </source>
</evidence>
<comment type="subcellular location">
    <subcellularLocation>
        <location evidence="1">Membrane</location>
        <topology evidence="1">Multi-pass membrane protein</topology>
    </subcellularLocation>
</comment>
<dbReference type="EMBL" id="JALJOV010000381">
    <property type="protein sequence ID" value="KAK9864203.1"/>
    <property type="molecule type" value="Genomic_DNA"/>
</dbReference>
<evidence type="ECO:0000313" key="9">
    <source>
        <dbReference type="Proteomes" id="UP001485043"/>
    </source>
</evidence>
<evidence type="ECO:0000256" key="3">
    <source>
        <dbReference type="ARBA" id="ARBA00022989"/>
    </source>
</evidence>
<dbReference type="InterPro" id="IPR004853">
    <property type="entry name" value="Sugar_P_trans_dom"/>
</dbReference>
<reference evidence="8 9" key="1">
    <citation type="journal article" date="2024" name="Nat. Commun.">
        <title>Phylogenomics reveals the evolutionary origins of lichenization in chlorophyte algae.</title>
        <authorList>
            <person name="Puginier C."/>
            <person name="Libourel C."/>
            <person name="Otte J."/>
            <person name="Skaloud P."/>
            <person name="Haon M."/>
            <person name="Grisel S."/>
            <person name="Petersen M."/>
            <person name="Berrin J.G."/>
            <person name="Delaux P.M."/>
            <person name="Dal Grande F."/>
            <person name="Keller J."/>
        </authorList>
    </citation>
    <scope>NUCLEOTIDE SEQUENCE [LARGE SCALE GENOMIC DNA]</scope>
    <source>
        <strain evidence="8 9">SAG 2523</strain>
    </source>
</reference>
<gene>
    <name evidence="8" type="ORF">WJX84_004536</name>
</gene>
<accession>A0AAW1T4U0</accession>
<dbReference type="Pfam" id="PF03151">
    <property type="entry name" value="TPT"/>
    <property type="match status" value="1"/>
</dbReference>
<keyword evidence="4 6" id="KW-0472">Membrane</keyword>
<evidence type="ECO:0000256" key="4">
    <source>
        <dbReference type="ARBA" id="ARBA00023136"/>
    </source>
</evidence>
<dbReference type="InterPro" id="IPR050186">
    <property type="entry name" value="TPT_transporter"/>
</dbReference>
<feature type="region of interest" description="Disordered" evidence="5">
    <location>
        <begin position="342"/>
        <end position="363"/>
    </location>
</feature>
<feature type="transmembrane region" description="Helical" evidence="6">
    <location>
        <begin position="16"/>
        <end position="36"/>
    </location>
</feature>
<dbReference type="Proteomes" id="UP001485043">
    <property type="component" value="Unassembled WGS sequence"/>
</dbReference>
<evidence type="ECO:0000256" key="1">
    <source>
        <dbReference type="ARBA" id="ARBA00004141"/>
    </source>
</evidence>
<feature type="transmembrane region" description="Helical" evidence="6">
    <location>
        <begin position="231"/>
        <end position="250"/>
    </location>
</feature>
<keyword evidence="9" id="KW-1185">Reference proteome</keyword>
<protein>
    <recommendedName>
        <fullName evidence="7">Sugar phosphate transporter domain-containing protein</fullName>
    </recommendedName>
</protein>